<evidence type="ECO:0000313" key="5">
    <source>
        <dbReference type="EMBL" id="KAL3776929.1"/>
    </source>
</evidence>
<name>A0ABD3NMD4_9STRA</name>
<dbReference type="InterPro" id="IPR012677">
    <property type="entry name" value="Nucleotide-bd_a/b_plait_sf"/>
</dbReference>
<gene>
    <name evidence="5" type="ORF">ACHAWO_005568</name>
</gene>
<keyword evidence="2 3" id="KW-0694">RNA-binding</keyword>
<dbReference type="InterPro" id="IPR035979">
    <property type="entry name" value="RBD_domain_sf"/>
</dbReference>
<dbReference type="SMART" id="SM00360">
    <property type="entry name" value="RRM"/>
    <property type="match status" value="1"/>
</dbReference>
<protein>
    <recommendedName>
        <fullName evidence="4">RRM domain-containing protein</fullName>
    </recommendedName>
</protein>
<proteinExistence type="predicted"/>
<sequence>MKSSTCLPLVFTAITVEGFTSSPNTRRTSHLHSTAVPSKNIPEWDVKQHLYGLDMVETATSVTLNAEGEIEGKALPLPDTYVTCGKCKCLFAIAESDLGTQGKGCRVKCCVCDNSWFQSRDRLYDIPTEGFEMNPAPKSDVDRIARNLAHDLAPDFHGINKLYIGNLDYSTTSEDLLQFFENGSENCQVCDASIVTGPDGRNRGFGFVSFYPGSSLEEALQMNGKVCCGREVTVKEPNN</sequence>
<accession>A0ABD3NMD4</accession>
<dbReference type="Pfam" id="PF00076">
    <property type="entry name" value="RRM_1"/>
    <property type="match status" value="1"/>
</dbReference>
<dbReference type="Gene3D" id="3.30.70.330">
    <property type="match status" value="1"/>
</dbReference>
<dbReference type="Proteomes" id="UP001530400">
    <property type="component" value="Unassembled WGS sequence"/>
</dbReference>
<dbReference type="PANTHER" id="PTHR23236">
    <property type="entry name" value="EUKARYOTIC TRANSLATION INITIATION FACTOR 4B/4H"/>
    <property type="match status" value="1"/>
</dbReference>
<evidence type="ECO:0000256" key="2">
    <source>
        <dbReference type="ARBA" id="ARBA00022884"/>
    </source>
</evidence>
<evidence type="ECO:0000256" key="1">
    <source>
        <dbReference type="ARBA" id="ARBA00022737"/>
    </source>
</evidence>
<evidence type="ECO:0000313" key="6">
    <source>
        <dbReference type="Proteomes" id="UP001530400"/>
    </source>
</evidence>
<dbReference type="GO" id="GO:0003723">
    <property type="term" value="F:RNA binding"/>
    <property type="evidence" value="ECO:0007669"/>
    <property type="project" value="UniProtKB-UniRule"/>
</dbReference>
<dbReference type="PROSITE" id="PS50102">
    <property type="entry name" value="RRM"/>
    <property type="match status" value="1"/>
</dbReference>
<organism evidence="5 6">
    <name type="scientific">Cyclotella atomus</name>
    <dbReference type="NCBI Taxonomy" id="382360"/>
    <lineage>
        <taxon>Eukaryota</taxon>
        <taxon>Sar</taxon>
        <taxon>Stramenopiles</taxon>
        <taxon>Ochrophyta</taxon>
        <taxon>Bacillariophyta</taxon>
        <taxon>Coscinodiscophyceae</taxon>
        <taxon>Thalassiosirophycidae</taxon>
        <taxon>Stephanodiscales</taxon>
        <taxon>Stephanodiscaceae</taxon>
        <taxon>Cyclotella</taxon>
    </lineage>
</organism>
<dbReference type="InterPro" id="IPR000504">
    <property type="entry name" value="RRM_dom"/>
</dbReference>
<feature type="domain" description="RRM" evidence="4">
    <location>
        <begin position="160"/>
        <end position="239"/>
    </location>
</feature>
<dbReference type="EMBL" id="JALLPJ020001075">
    <property type="protein sequence ID" value="KAL3776929.1"/>
    <property type="molecule type" value="Genomic_DNA"/>
</dbReference>
<reference evidence="5 6" key="1">
    <citation type="submission" date="2024-10" db="EMBL/GenBank/DDBJ databases">
        <title>Updated reference genomes for cyclostephanoid diatoms.</title>
        <authorList>
            <person name="Roberts W.R."/>
            <person name="Alverson A.J."/>
        </authorList>
    </citation>
    <scope>NUCLEOTIDE SEQUENCE [LARGE SCALE GENOMIC DNA]</scope>
    <source>
        <strain evidence="5 6">AJA010-31</strain>
    </source>
</reference>
<dbReference type="PANTHER" id="PTHR23236:SF119">
    <property type="entry name" value="NUCLEAR RNA-BINDING PROTEIN SART-3"/>
    <property type="match status" value="1"/>
</dbReference>
<dbReference type="AlphaFoldDB" id="A0ABD3NMD4"/>
<keyword evidence="6" id="KW-1185">Reference proteome</keyword>
<keyword evidence="1" id="KW-0677">Repeat</keyword>
<evidence type="ECO:0000256" key="3">
    <source>
        <dbReference type="PROSITE-ProRule" id="PRU00176"/>
    </source>
</evidence>
<dbReference type="SUPFAM" id="SSF54928">
    <property type="entry name" value="RNA-binding domain, RBD"/>
    <property type="match status" value="1"/>
</dbReference>
<evidence type="ECO:0000259" key="4">
    <source>
        <dbReference type="PROSITE" id="PS50102"/>
    </source>
</evidence>
<comment type="caution">
    <text evidence="5">The sequence shown here is derived from an EMBL/GenBank/DDBJ whole genome shotgun (WGS) entry which is preliminary data.</text>
</comment>